<gene>
    <name evidence="4" type="primary">MGARP</name>
</gene>
<feature type="region of interest" description="Disordered" evidence="1">
    <location>
        <begin position="76"/>
        <end position="99"/>
    </location>
</feature>
<dbReference type="RefSeq" id="XP_070330941.1">
    <property type="nucleotide sequence ID" value="XM_070474840.1"/>
</dbReference>
<feature type="compositionally biased region" description="Low complexity" evidence="1">
    <location>
        <begin position="243"/>
        <end position="252"/>
    </location>
</feature>
<dbReference type="InterPro" id="IPR032773">
    <property type="entry name" value="MGARP_N"/>
</dbReference>
<feature type="region of interest" description="Disordered" evidence="1">
    <location>
        <begin position="188"/>
        <end position="349"/>
    </location>
</feature>
<evidence type="ECO:0000313" key="3">
    <source>
        <dbReference type="Proteomes" id="UP001652640"/>
    </source>
</evidence>
<dbReference type="InterPro" id="IPR026093">
    <property type="entry name" value="MGARP"/>
</dbReference>
<keyword evidence="3" id="KW-1185">Reference proteome</keyword>
<feature type="compositionally biased region" description="Low complexity" evidence="1">
    <location>
        <begin position="261"/>
        <end position="286"/>
    </location>
</feature>
<organism evidence="3 4">
    <name type="scientific">Odocoileus virginianus</name>
    <name type="common">White-tailed deer</name>
    <dbReference type="NCBI Taxonomy" id="9874"/>
    <lineage>
        <taxon>Eukaryota</taxon>
        <taxon>Metazoa</taxon>
        <taxon>Chordata</taxon>
        <taxon>Craniata</taxon>
        <taxon>Vertebrata</taxon>
        <taxon>Euteleostomi</taxon>
        <taxon>Mammalia</taxon>
        <taxon>Eutheria</taxon>
        <taxon>Laurasiatheria</taxon>
        <taxon>Artiodactyla</taxon>
        <taxon>Ruminantia</taxon>
        <taxon>Pecora</taxon>
        <taxon>Cervidae</taxon>
        <taxon>Odocoileinae</taxon>
        <taxon>Odocoileus</taxon>
    </lineage>
</organism>
<feature type="compositionally biased region" description="Low complexity" evidence="1">
    <location>
        <begin position="88"/>
        <end position="99"/>
    </location>
</feature>
<dbReference type="Pfam" id="PF14962">
    <property type="entry name" value="AIF-MLS"/>
    <property type="match status" value="1"/>
</dbReference>
<proteinExistence type="predicted"/>
<evidence type="ECO:0000313" key="4">
    <source>
        <dbReference type="RefSeq" id="XP_070330941.1"/>
    </source>
</evidence>
<dbReference type="GeneID" id="110143394"/>
<dbReference type="PANTHER" id="PTHR22910:SF6">
    <property type="entry name" value="PROTEIN MGARP"/>
    <property type="match status" value="1"/>
</dbReference>
<evidence type="ECO:0000259" key="2">
    <source>
        <dbReference type="Pfam" id="PF14962"/>
    </source>
</evidence>
<reference evidence="4" key="2">
    <citation type="submission" date="2025-08" db="UniProtKB">
        <authorList>
            <consortium name="RefSeq"/>
        </authorList>
    </citation>
    <scope>IDENTIFICATION</scope>
    <source>
        <tissue evidence="4">Tongue muscle</tissue>
    </source>
</reference>
<name>A0ABM4ISZ3_ODOVR</name>
<feature type="domain" description="Protein MGARP N-terminal" evidence="2">
    <location>
        <begin position="117"/>
        <end position="299"/>
    </location>
</feature>
<feature type="compositionally biased region" description="Low complexity" evidence="1">
    <location>
        <begin position="332"/>
        <end position="349"/>
    </location>
</feature>
<protein>
    <submittedName>
        <fullName evidence="4">Protein MGARP</fullName>
    </submittedName>
</protein>
<sequence length="349" mass="37133">MINHVCLIPDARSETFPVHSEWKIRQWAVGRQMTATSRFPVILRGRRQLSSQAQEKATESGDWVVGGWCRRPTALHVPRDRPGGAGRGRCPSPGRGSQPRSRLWAREAAWLLAAGAMYLRRAVSKTLALPLRAPPGPAPLRKDASLRWISSNKFPGSSGSNMIYYLVVGVTVSAGGYYTYKKVTSGKTKRSDHVTDLKEKTKAELHPPQGEKENLVAAEEASLEAPEVSSAEASPVVTEDIPDAPAVVVEEAPPCPDDAEAAPAETEVVGAESRPEATGETAEETTSGVPSAAPEEAAALDRDEGATENESSGERAELEENSPVESESSAGEALQEEACASSEAASARG</sequence>
<reference evidence="3" key="1">
    <citation type="journal article" date="2022" name="J. Hered.">
        <title>A De Novo Chromosome-Level Genome Assembly of the White-Tailed Deer, Odocoileus Virginianus.</title>
        <authorList>
            <person name="London E.W."/>
            <person name="Roca A.L."/>
            <person name="Novakofski J.E."/>
            <person name="Mateus-Pinilla N.E."/>
        </authorList>
    </citation>
    <scope>NUCLEOTIDE SEQUENCE [LARGE SCALE GENOMIC DNA]</scope>
</reference>
<dbReference type="Proteomes" id="UP001652640">
    <property type="component" value="Chromosome 12"/>
</dbReference>
<feature type="compositionally biased region" description="Basic and acidic residues" evidence="1">
    <location>
        <begin position="189"/>
        <end position="214"/>
    </location>
</feature>
<accession>A0ABM4ISZ3</accession>
<evidence type="ECO:0000256" key="1">
    <source>
        <dbReference type="SAM" id="MobiDB-lite"/>
    </source>
</evidence>
<dbReference type="PANTHER" id="PTHR22910">
    <property type="entry name" value="PROTEIN MGARP"/>
    <property type="match status" value="1"/>
</dbReference>